<dbReference type="PROSITE" id="PS51375">
    <property type="entry name" value="PPR"/>
    <property type="match status" value="1"/>
</dbReference>
<accession>A0A5J4Z947</accession>
<name>A0A5J4Z947_9ASTE</name>
<gene>
    <name evidence="5" type="ORF">F0562_018507</name>
</gene>
<reference evidence="5 6" key="1">
    <citation type="submission" date="2019-09" db="EMBL/GenBank/DDBJ databases">
        <title>A chromosome-level genome assembly of the Chinese tupelo Nyssa sinensis.</title>
        <authorList>
            <person name="Yang X."/>
            <person name="Kang M."/>
            <person name="Yang Y."/>
            <person name="Xiong H."/>
            <person name="Wang M."/>
            <person name="Zhang Z."/>
            <person name="Wang Z."/>
            <person name="Wu H."/>
            <person name="Ma T."/>
            <person name="Liu J."/>
            <person name="Xi Z."/>
        </authorList>
    </citation>
    <scope>NUCLEOTIDE SEQUENCE [LARGE SCALE GENOMIC DNA]</scope>
    <source>
        <strain evidence="5">J267</strain>
        <tissue evidence="5">Leaf</tissue>
    </source>
</reference>
<dbReference type="NCBIfam" id="TIGR00756">
    <property type="entry name" value="PPR"/>
    <property type="match status" value="2"/>
</dbReference>
<dbReference type="InterPro" id="IPR011990">
    <property type="entry name" value="TPR-like_helical_dom_sf"/>
</dbReference>
<keyword evidence="3" id="KW-0802">TPR repeat</keyword>
<dbReference type="PANTHER" id="PTHR45717">
    <property type="entry name" value="OS12G0527900 PROTEIN"/>
    <property type="match status" value="1"/>
</dbReference>
<dbReference type="AlphaFoldDB" id="A0A5J4Z947"/>
<keyword evidence="6" id="KW-1185">Reference proteome</keyword>
<evidence type="ECO:0008006" key="7">
    <source>
        <dbReference type="Google" id="ProtNLM"/>
    </source>
</evidence>
<dbReference type="GO" id="GO:0003729">
    <property type="term" value="F:mRNA binding"/>
    <property type="evidence" value="ECO:0007669"/>
    <property type="project" value="UniProtKB-ARBA"/>
</dbReference>
<feature type="repeat" description="TPR" evidence="3">
    <location>
        <begin position="388"/>
        <end position="421"/>
    </location>
</feature>
<comment type="similarity">
    <text evidence="1">Belongs to the PPR family. P subfamily.</text>
</comment>
<feature type="repeat" description="PPR" evidence="4">
    <location>
        <begin position="175"/>
        <end position="209"/>
    </location>
</feature>
<evidence type="ECO:0000313" key="5">
    <source>
        <dbReference type="EMBL" id="KAA8515263.1"/>
    </source>
</evidence>
<dbReference type="InterPro" id="IPR002885">
    <property type="entry name" value="PPR_rpt"/>
</dbReference>
<dbReference type="Gene3D" id="1.25.40.10">
    <property type="entry name" value="Tetratricopeptide repeat domain"/>
    <property type="match status" value="2"/>
</dbReference>
<dbReference type="SUPFAM" id="SSF48452">
    <property type="entry name" value="TPR-like"/>
    <property type="match status" value="1"/>
</dbReference>
<dbReference type="PROSITE" id="PS50005">
    <property type="entry name" value="TPR"/>
    <property type="match status" value="1"/>
</dbReference>
<protein>
    <recommendedName>
        <fullName evidence="7">Pentacotripeptide-repeat region of PRORP domain-containing protein</fullName>
    </recommendedName>
</protein>
<dbReference type="EMBL" id="CM018052">
    <property type="protein sequence ID" value="KAA8515263.1"/>
    <property type="molecule type" value="Genomic_DNA"/>
</dbReference>
<evidence type="ECO:0000256" key="2">
    <source>
        <dbReference type="ARBA" id="ARBA00022737"/>
    </source>
</evidence>
<dbReference type="GO" id="GO:0005739">
    <property type="term" value="C:mitochondrion"/>
    <property type="evidence" value="ECO:0007669"/>
    <property type="project" value="TreeGrafter"/>
</dbReference>
<evidence type="ECO:0000256" key="1">
    <source>
        <dbReference type="ARBA" id="ARBA00007626"/>
    </source>
</evidence>
<evidence type="ECO:0000256" key="4">
    <source>
        <dbReference type="PROSITE-ProRule" id="PRU00708"/>
    </source>
</evidence>
<dbReference type="Proteomes" id="UP000325577">
    <property type="component" value="Linkage Group LG9"/>
</dbReference>
<organism evidence="5 6">
    <name type="scientific">Nyssa sinensis</name>
    <dbReference type="NCBI Taxonomy" id="561372"/>
    <lineage>
        <taxon>Eukaryota</taxon>
        <taxon>Viridiplantae</taxon>
        <taxon>Streptophyta</taxon>
        <taxon>Embryophyta</taxon>
        <taxon>Tracheophyta</taxon>
        <taxon>Spermatophyta</taxon>
        <taxon>Magnoliopsida</taxon>
        <taxon>eudicotyledons</taxon>
        <taxon>Gunneridae</taxon>
        <taxon>Pentapetalae</taxon>
        <taxon>asterids</taxon>
        <taxon>Cornales</taxon>
        <taxon>Nyssaceae</taxon>
        <taxon>Nyssa</taxon>
    </lineage>
</organism>
<keyword evidence="2" id="KW-0677">Repeat</keyword>
<evidence type="ECO:0000313" key="6">
    <source>
        <dbReference type="Proteomes" id="UP000325577"/>
    </source>
</evidence>
<dbReference type="InterPro" id="IPR019734">
    <property type="entry name" value="TPR_rpt"/>
</dbReference>
<sequence length="474" mass="54419">MKLALSSLLNSRLQSAYHLKVLRHFFSSISTPTSSSITGRDSLYKRISPVGDPRVSVVPLLDQWVQEGRTVTKEELQVIIQELTVYRRFKHALEISQWMTDKRYIPLSHSDVATRLNLIFRVHGLEQVENYFNNIPQQLKGFDTYTALLNCYARAKSAEKAEAVMQKLRDMGYRMPMSYNILMNLYCQMGRWEKLDTLMHEMEEKGIYCDKYTFTIRLSAYAATSNSEGIDTILTRMESNPRITLDWSSYAVAADGCLKVGLVEKALEMLNKLEGLIRTSKRRNAAFDFLLRLHAKTGKKDELYRIWNLYKKTERIYNKGYKSMISSLLNFNDIEGAEKIFKEWESRGLSYDFRIPNFLIDVYCRNGLIGKAEALLNMGIAKGGNPIVDTWYYFAGGYIEDNQVPKAVEALKKAILVCPPNWKPSKNTLATCLEYLEGRGNVEEAEEFIRILKEEGIFSAVVHDRLLGFIKGGK</sequence>
<dbReference type="PANTHER" id="PTHR45717:SF57">
    <property type="entry name" value="PENTACOTRIPEPTIDE-REPEAT REGION OF PRORP DOMAIN-CONTAINING PROTEIN"/>
    <property type="match status" value="1"/>
</dbReference>
<proteinExistence type="inferred from homology"/>
<dbReference type="Pfam" id="PF01535">
    <property type="entry name" value="PPR"/>
    <property type="match status" value="4"/>
</dbReference>
<dbReference type="OrthoDB" id="1890565at2759"/>
<dbReference type="Pfam" id="PF13041">
    <property type="entry name" value="PPR_2"/>
    <property type="match status" value="1"/>
</dbReference>
<evidence type="ECO:0000256" key="3">
    <source>
        <dbReference type="PROSITE-ProRule" id="PRU00339"/>
    </source>
</evidence>